<dbReference type="Proteomes" id="UP000030104">
    <property type="component" value="Unassembled WGS sequence"/>
</dbReference>
<evidence type="ECO:0000313" key="3">
    <source>
        <dbReference type="Proteomes" id="UP000030104"/>
    </source>
</evidence>
<dbReference type="OMA" id="SAHYDIR"/>
<dbReference type="PhylomeDB" id="A0A0A2LCY3"/>
<evidence type="ECO:0000256" key="1">
    <source>
        <dbReference type="SAM" id="MobiDB-lite"/>
    </source>
</evidence>
<keyword evidence="3" id="KW-1185">Reference proteome</keyword>
<feature type="region of interest" description="Disordered" evidence="1">
    <location>
        <begin position="1"/>
        <end position="26"/>
    </location>
</feature>
<dbReference type="AlphaFoldDB" id="A0A0A2LCY3"/>
<accession>A0A0A2LCY3</accession>
<dbReference type="EMBL" id="JQGA01000217">
    <property type="protein sequence ID" value="KGO77073.1"/>
    <property type="molecule type" value="Genomic_DNA"/>
</dbReference>
<dbReference type="OrthoDB" id="4296327at2759"/>
<comment type="caution">
    <text evidence="2">The sequence shown here is derived from an EMBL/GenBank/DDBJ whole genome shotgun (WGS) entry which is preliminary data.</text>
</comment>
<name>A0A0A2LCY3_PENIT</name>
<gene>
    <name evidence="2" type="ORF">PITC_006810</name>
</gene>
<reference evidence="2 3" key="1">
    <citation type="journal article" date="2015" name="Mol. Plant Microbe Interact.">
        <title>Genome, transcriptome, and functional analyses of Penicillium expansum provide new insights into secondary metabolism and pathogenicity.</title>
        <authorList>
            <person name="Ballester A.R."/>
            <person name="Marcet-Houben M."/>
            <person name="Levin E."/>
            <person name="Sela N."/>
            <person name="Selma-Lazaro C."/>
            <person name="Carmona L."/>
            <person name="Wisniewski M."/>
            <person name="Droby S."/>
            <person name="Gonzalez-Candelas L."/>
            <person name="Gabaldon T."/>
        </authorList>
    </citation>
    <scope>NUCLEOTIDE SEQUENCE [LARGE SCALE GENOMIC DNA]</scope>
    <source>
        <strain evidence="2 3">PHI-1</strain>
    </source>
</reference>
<proteinExistence type="predicted"/>
<protein>
    <submittedName>
        <fullName evidence="2">Uncharacterized protein</fullName>
    </submittedName>
</protein>
<sequence>MVNQHASPGLTHIETRPTSSHLPSLRDIRTSNGQQLHNDDPDACTVLGELISFVSATFTNQAHMGGMTTAVADYLAWARRAPDVNYPLILQILEARLRETAKIANTKHWVEFQNLQASLGKSETFKRKLSMLENELKNAESDTTDYFNTHYDIHSTVDLQLRS</sequence>
<evidence type="ECO:0000313" key="2">
    <source>
        <dbReference type="EMBL" id="KGO77073.1"/>
    </source>
</evidence>
<dbReference type="HOGENOM" id="CLU_1627646_0_0_1"/>
<organism evidence="2 3">
    <name type="scientific">Penicillium italicum</name>
    <name type="common">Blue mold</name>
    <dbReference type="NCBI Taxonomy" id="40296"/>
    <lineage>
        <taxon>Eukaryota</taxon>
        <taxon>Fungi</taxon>
        <taxon>Dikarya</taxon>
        <taxon>Ascomycota</taxon>
        <taxon>Pezizomycotina</taxon>
        <taxon>Eurotiomycetes</taxon>
        <taxon>Eurotiomycetidae</taxon>
        <taxon>Eurotiales</taxon>
        <taxon>Aspergillaceae</taxon>
        <taxon>Penicillium</taxon>
    </lineage>
</organism>